<evidence type="ECO:0000313" key="5">
    <source>
        <dbReference type="EMBL" id="XCG65734.1"/>
    </source>
</evidence>
<dbReference type="InterPro" id="IPR001647">
    <property type="entry name" value="HTH_TetR"/>
</dbReference>
<feature type="domain" description="HTH tetR-type" evidence="4">
    <location>
        <begin position="19"/>
        <end position="79"/>
    </location>
</feature>
<feature type="DNA-binding region" description="H-T-H motif" evidence="2">
    <location>
        <begin position="42"/>
        <end position="61"/>
    </location>
</feature>
<gene>
    <name evidence="5" type="ORF">ABLG96_10880</name>
</gene>
<feature type="compositionally biased region" description="Basic and acidic residues" evidence="3">
    <location>
        <begin position="206"/>
        <end position="220"/>
    </location>
</feature>
<evidence type="ECO:0000256" key="2">
    <source>
        <dbReference type="PROSITE-ProRule" id="PRU00335"/>
    </source>
</evidence>
<proteinExistence type="predicted"/>
<dbReference type="RefSeq" id="WP_353651339.1">
    <property type="nucleotide sequence ID" value="NZ_CP159218.1"/>
</dbReference>
<feature type="region of interest" description="Disordered" evidence="3">
    <location>
        <begin position="1"/>
        <end position="21"/>
    </location>
</feature>
<dbReference type="GO" id="GO:0000976">
    <property type="term" value="F:transcription cis-regulatory region binding"/>
    <property type="evidence" value="ECO:0007669"/>
    <property type="project" value="TreeGrafter"/>
</dbReference>
<dbReference type="InterPro" id="IPR036271">
    <property type="entry name" value="Tet_transcr_reg_TetR-rel_C_sf"/>
</dbReference>
<evidence type="ECO:0000256" key="3">
    <source>
        <dbReference type="SAM" id="MobiDB-lite"/>
    </source>
</evidence>
<feature type="region of interest" description="Disordered" evidence="3">
    <location>
        <begin position="200"/>
        <end position="241"/>
    </location>
</feature>
<dbReference type="InterPro" id="IPR050109">
    <property type="entry name" value="HTH-type_TetR-like_transc_reg"/>
</dbReference>
<sequence length="241" mass="25430">MKSSGAPRPSRVGRRPGTASTREAVLAAARARFAADGFAGTTIRGVAGDAGVDASQVMQFFGSKNGLFAAVMEVPASALQRFDTAFEGPDEHLGERVVRAYLQAWDGPAAESEPLMAMLRSAVVTVTARDQLREFIQSRLVHGMAGRGDEAILRAGLAASLLIGVVVGRRVVGVPALVDAEMEVLVRTLGPSFQRLLVPEPALSSPDHEASQSRRRDHPCADQINGTGSTGTREDPQGSLM</sequence>
<accession>A0AAU8DUU7</accession>
<organism evidence="5">
    <name type="scientific">Nakamurella sp. A5-74</name>
    <dbReference type="NCBI Taxonomy" id="3158264"/>
    <lineage>
        <taxon>Bacteria</taxon>
        <taxon>Bacillati</taxon>
        <taxon>Actinomycetota</taxon>
        <taxon>Actinomycetes</taxon>
        <taxon>Nakamurellales</taxon>
        <taxon>Nakamurellaceae</taxon>
        <taxon>Nakamurella</taxon>
    </lineage>
</organism>
<evidence type="ECO:0000256" key="1">
    <source>
        <dbReference type="ARBA" id="ARBA00023125"/>
    </source>
</evidence>
<dbReference type="SUPFAM" id="SSF48498">
    <property type="entry name" value="Tetracyclin repressor-like, C-terminal domain"/>
    <property type="match status" value="1"/>
</dbReference>
<reference evidence="5" key="1">
    <citation type="submission" date="2024-05" db="EMBL/GenBank/DDBJ databases">
        <authorList>
            <person name="Cai S.Y."/>
            <person name="Jin L.M."/>
            <person name="Li H.R."/>
        </authorList>
    </citation>
    <scope>NUCLEOTIDE SEQUENCE</scope>
    <source>
        <strain evidence="5">A5-74</strain>
    </source>
</reference>
<dbReference type="Gene3D" id="1.10.357.10">
    <property type="entry name" value="Tetracycline Repressor, domain 2"/>
    <property type="match status" value="1"/>
</dbReference>
<dbReference type="Gene3D" id="1.10.10.60">
    <property type="entry name" value="Homeodomain-like"/>
    <property type="match status" value="1"/>
</dbReference>
<keyword evidence="1 2" id="KW-0238">DNA-binding</keyword>
<protein>
    <submittedName>
        <fullName evidence="5">TetR family transcriptional regulator</fullName>
    </submittedName>
</protein>
<dbReference type="SUPFAM" id="SSF46689">
    <property type="entry name" value="Homeodomain-like"/>
    <property type="match status" value="1"/>
</dbReference>
<dbReference type="InterPro" id="IPR009057">
    <property type="entry name" value="Homeodomain-like_sf"/>
</dbReference>
<dbReference type="AlphaFoldDB" id="A0AAU8DUU7"/>
<dbReference type="PANTHER" id="PTHR30055">
    <property type="entry name" value="HTH-TYPE TRANSCRIPTIONAL REGULATOR RUTR"/>
    <property type="match status" value="1"/>
</dbReference>
<dbReference type="InterPro" id="IPR041678">
    <property type="entry name" value="TetR_C_16"/>
</dbReference>
<dbReference type="EMBL" id="CP159218">
    <property type="protein sequence ID" value="XCG65734.1"/>
    <property type="molecule type" value="Genomic_DNA"/>
</dbReference>
<dbReference type="GO" id="GO:0003700">
    <property type="term" value="F:DNA-binding transcription factor activity"/>
    <property type="evidence" value="ECO:0007669"/>
    <property type="project" value="TreeGrafter"/>
</dbReference>
<evidence type="ECO:0000259" key="4">
    <source>
        <dbReference type="PROSITE" id="PS50977"/>
    </source>
</evidence>
<dbReference type="PANTHER" id="PTHR30055:SF235">
    <property type="entry name" value="TRANSCRIPTIONAL REGULATORY PROTEIN"/>
    <property type="match status" value="1"/>
</dbReference>
<dbReference type="Pfam" id="PF00440">
    <property type="entry name" value="TetR_N"/>
    <property type="match status" value="1"/>
</dbReference>
<feature type="compositionally biased region" description="Basic and acidic residues" evidence="3">
    <location>
        <begin position="232"/>
        <end position="241"/>
    </location>
</feature>
<dbReference type="PROSITE" id="PS50977">
    <property type="entry name" value="HTH_TETR_2"/>
    <property type="match status" value="1"/>
</dbReference>
<dbReference type="Pfam" id="PF17920">
    <property type="entry name" value="TetR_C_16"/>
    <property type="match status" value="1"/>
</dbReference>
<name>A0AAU8DUU7_9ACTN</name>